<sequence length="144" mass="15960">MKEPLELALLTWLRPLEDYDIAGQFVFFKAMWTSGRPMKIDTYRSVIVDARDKDSFAERVLVVHELSGVDIEPDNLDHGPAGWGSVDVRDLARVASEVDKPTSSQIRAWCGETIYLSTADFEGHVVLLIVFLTGVGVEGHGGLE</sequence>
<dbReference type="AlphaFoldDB" id="A0AAN4YWS6"/>
<reference evidence="1" key="1">
    <citation type="submission" date="2023-04" db="EMBL/GenBank/DDBJ databases">
        <title>Aspergillus oryzae NBRC 4228.</title>
        <authorList>
            <person name="Ichikawa N."/>
            <person name="Sato H."/>
            <person name="Tonouchi N."/>
        </authorList>
    </citation>
    <scope>NUCLEOTIDE SEQUENCE</scope>
    <source>
        <strain evidence="1">NBRC 4228</strain>
    </source>
</reference>
<proteinExistence type="predicted"/>
<dbReference type="EMBL" id="BSYA01000180">
    <property type="protein sequence ID" value="GMG35815.1"/>
    <property type="molecule type" value="Genomic_DNA"/>
</dbReference>
<name>A0AAN4YWS6_ASPOZ</name>
<comment type="caution">
    <text evidence="1">The sequence shown here is derived from an EMBL/GenBank/DDBJ whole genome shotgun (WGS) entry which is preliminary data.</text>
</comment>
<gene>
    <name evidence="1" type="ORF">Aory04_001097100</name>
</gene>
<evidence type="ECO:0000313" key="2">
    <source>
        <dbReference type="Proteomes" id="UP001165205"/>
    </source>
</evidence>
<protein>
    <submittedName>
        <fullName evidence="1">Unnamed protein product</fullName>
    </submittedName>
</protein>
<accession>A0AAN4YWS6</accession>
<organism evidence="1 2">
    <name type="scientific">Aspergillus oryzae</name>
    <name type="common">Yellow koji mold</name>
    <dbReference type="NCBI Taxonomy" id="5062"/>
    <lineage>
        <taxon>Eukaryota</taxon>
        <taxon>Fungi</taxon>
        <taxon>Dikarya</taxon>
        <taxon>Ascomycota</taxon>
        <taxon>Pezizomycotina</taxon>
        <taxon>Eurotiomycetes</taxon>
        <taxon>Eurotiomycetidae</taxon>
        <taxon>Eurotiales</taxon>
        <taxon>Aspergillaceae</taxon>
        <taxon>Aspergillus</taxon>
        <taxon>Aspergillus subgen. Circumdati</taxon>
    </lineage>
</organism>
<evidence type="ECO:0000313" key="1">
    <source>
        <dbReference type="EMBL" id="GMG35815.1"/>
    </source>
</evidence>
<dbReference type="Proteomes" id="UP001165205">
    <property type="component" value="Unassembled WGS sequence"/>
</dbReference>